<sequence>MTPLFPPAGPAPRALGLLLVPVLVLALAVARPAGGTPPTTTPTSSPSTSLGADSRVLCTVFPVYALTRELLAGTPIAVDLLLPAGLGCPHSYSLTPTDLQTIAKASCLICLGLGFEPFLERITREYPVPVLRSAEGFPVLSSVVAHGDHAHEQANAHLFTTPAGLKHLTERIAGFLQERWAIHRDLIGANAQRLLATFADLDTAWQEARRRGEGTPVLLAQDSLDYIARDLGLRVVGRVGGGEGASLSAGEMVVLIKTIREQRPVAIVVDAQARVPAAETLANETGLPLVALDTLARGPDPLPSGYLASTLRRTLDQLQTFFPAEATGSAPLQEFR</sequence>
<protein>
    <submittedName>
        <fullName evidence="4">Zinc ABC transporter, periplasmic-binding protein ZnuA</fullName>
    </submittedName>
</protein>
<keyword evidence="3" id="KW-0732">Signal</keyword>
<name>A0A367ZUC6_9BACT</name>
<dbReference type="InterPro" id="IPR050492">
    <property type="entry name" value="Bact_metal-bind_prot9"/>
</dbReference>
<dbReference type="GO" id="GO:0046872">
    <property type="term" value="F:metal ion binding"/>
    <property type="evidence" value="ECO:0007669"/>
    <property type="project" value="InterPro"/>
</dbReference>
<evidence type="ECO:0000313" key="4">
    <source>
        <dbReference type="EMBL" id="RCK81319.1"/>
    </source>
</evidence>
<evidence type="ECO:0000256" key="3">
    <source>
        <dbReference type="ARBA" id="ARBA00022729"/>
    </source>
</evidence>
<dbReference type="GO" id="GO:0030001">
    <property type="term" value="P:metal ion transport"/>
    <property type="evidence" value="ECO:0007669"/>
    <property type="project" value="InterPro"/>
</dbReference>
<organism evidence="4 5">
    <name type="scientific">Candidatus Ozemobacter sibiricus</name>
    <dbReference type="NCBI Taxonomy" id="2268124"/>
    <lineage>
        <taxon>Bacteria</taxon>
        <taxon>Candidatus Ozemobacteria</taxon>
        <taxon>Candidatus Ozemobacterales</taxon>
        <taxon>Candidatus Ozemobacteraceae</taxon>
        <taxon>Candidatus Ozemobacter</taxon>
    </lineage>
</organism>
<dbReference type="PANTHER" id="PTHR42953">
    <property type="entry name" value="HIGH-AFFINITY ZINC UPTAKE SYSTEM PROTEIN ZNUA-RELATED"/>
    <property type="match status" value="1"/>
</dbReference>
<dbReference type="Pfam" id="PF01297">
    <property type="entry name" value="ZnuA"/>
    <property type="match status" value="1"/>
</dbReference>
<dbReference type="AlphaFoldDB" id="A0A367ZUC6"/>
<evidence type="ECO:0000256" key="2">
    <source>
        <dbReference type="ARBA" id="ARBA00022448"/>
    </source>
</evidence>
<dbReference type="Gene3D" id="3.40.50.1980">
    <property type="entry name" value="Nitrogenase molybdenum iron protein domain"/>
    <property type="match status" value="2"/>
</dbReference>
<evidence type="ECO:0000313" key="5">
    <source>
        <dbReference type="Proteomes" id="UP000252355"/>
    </source>
</evidence>
<dbReference type="Proteomes" id="UP000252355">
    <property type="component" value="Unassembled WGS sequence"/>
</dbReference>
<dbReference type="EMBL" id="QOQW01000002">
    <property type="protein sequence ID" value="RCK81319.1"/>
    <property type="molecule type" value="Genomic_DNA"/>
</dbReference>
<accession>A0A367ZUC6</accession>
<comment type="caution">
    <text evidence="4">The sequence shown here is derived from an EMBL/GenBank/DDBJ whole genome shotgun (WGS) entry which is preliminary data.</text>
</comment>
<dbReference type="PANTHER" id="PTHR42953:SF3">
    <property type="entry name" value="HIGH-AFFINITY ZINC UPTAKE SYSTEM PROTEIN ZNUA"/>
    <property type="match status" value="1"/>
</dbReference>
<comment type="similarity">
    <text evidence="1">Belongs to the bacterial solute-binding protein 9 family.</text>
</comment>
<proteinExistence type="inferred from homology"/>
<reference evidence="4 5" key="1">
    <citation type="submission" date="2018-05" db="EMBL/GenBank/DDBJ databases">
        <title>A metagenomic window into the 2 km-deep terrestrial subsurface aquifer revealed taxonomically and functionally diverse microbial community comprising novel uncultured bacterial lineages.</title>
        <authorList>
            <person name="Kadnikov V.V."/>
            <person name="Mardanov A.V."/>
            <person name="Beletsky A.V."/>
            <person name="Banks D."/>
            <person name="Pimenov N.V."/>
            <person name="Frank Y.A."/>
            <person name="Karnachuk O.V."/>
            <person name="Ravin N.V."/>
        </authorList>
    </citation>
    <scope>NUCLEOTIDE SEQUENCE [LARGE SCALE GENOMIC DNA]</scope>
    <source>
        <strain evidence="4">BY5</strain>
    </source>
</reference>
<evidence type="ECO:0000256" key="1">
    <source>
        <dbReference type="ARBA" id="ARBA00011028"/>
    </source>
</evidence>
<dbReference type="SUPFAM" id="SSF53807">
    <property type="entry name" value="Helical backbone' metal receptor"/>
    <property type="match status" value="1"/>
</dbReference>
<dbReference type="InterPro" id="IPR006127">
    <property type="entry name" value="ZnuA-like"/>
</dbReference>
<gene>
    <name evidence="4" type="ORF">OZSIB_2188</name>
</gene>
<keyword evidence="2" id="KW-0813">Transport</keyword>